<feature type="compositionally biased region" description="Polar residues" evidence="1">
    <location>
        <begin position="217"/>
        <end position="232"/>
    </location>
</feature>
<dbReference type="InterPro" id="IPR036397">
    <property type="entry name" value="RNaseH_sf"/>
</dbReference>
<evidence type="ECO:0000256" key="1">
    <source>
        <dbReference type="SAM" id="MobiDB-lite"/>
    </source>
</evidence>
<dbReference type="AlphaFoldDB" id="A0A6C0JHM7"/>
<sequence length="290" mass="33867">MCTRIISIDVGIKNLAFCLFEKHANSTYFSIAKWDIINLSQEDEIQKCQCTEKNGVICNKPAKYTLNDNFFCLKHSKKQEYQIPTSELKTTFINKQKFQKLIDIADKYNIQYEKPIKKNDLLFKINEHISNKCFKEIKVTNASQIDLITIGKNIKNKFNKIFPVEDKIDYVLIENQISPIANRMKTIQGMIAQYFIMNNNTEHIEFVSSINKLKQSSGKTIEEQPSQQPQDKASNDYKSRKKQGILKCLEILTTEHSFTNQLSYFNIHKKKDDLSDSFLQGLWFIKNKHL</sequence>
<dbReference type="GO" id="GO:0003676">
    <property type="term" value="F:nucleic acid binding"/>
    <property type="evidence" value="ECO:0007669"/>
    <property type="project" value="InterPro"/>
</dbReference>
<dbReference type="SUPFAM" id="SSF53098">
    <property type="entry name" value="Ribonuclease H-like"/>
    <property type="match status" value="1"/>
</dbReference>
<evidence type="ECO:0000313" key="3">
    <source>
        <dbReference type="EMBL" id="QHU04286.1"/>
    </source>
</evidence>
<name>A0A6C0JHM7_9ZZZZ</name>
<dbReference type="Pfam" id="PF09159">
    <property type="entry name" value="Ydc2-catalyt"/>
    <property type="match status" value="1"/>
</dbReference>
<accession>A0A6C0JHM7</accession>
<reference evidence="3" key="1">
    <citation type="journal article" date="2020" name="Nature">
        <title>Giant virus diversity and host interactions through global metagenomics.</title>
        <authorList>
            <person name="Schulz F."/>
            <person name="Roux S."/>
            <person name="Paez-Espino D."/>
            <person name="Jungbluth S."/>
            <person name="Walsh D.A."/>
            <person name="Denef V.J."/>
            <person name="McMahon K.D."/>
            <person name="Konstantinidis K.T."/>
            <person name="Eloe-Fadrosh E.A."/>
            <person name="Kyrpides N.C."/>
            <person name="Woyke T."/>
        </authorList>
    </citation>
    <scope>NUCLEOTIDE SEQUENCE</scope>
    <source>
        <strain evidence="3">GVMAG-M-3300027708-39</strain>
    </source>
</reference>
<dbReference type="EMBL" id="MN740395">
    <property type="protein sequence ID" value="QHU04286.1"/>
    <property type="molecule type" value="Genomic_DNA"/>
</dbReference>
<organism evidence="3">
    <name type="scientific">viral metagenome</name>
    <dbReference type="NCBI Taxonomy" id="1070528"/>
    <lineage>
        <taxon>unclassified sequences</taxon>
        <taxon>metagenomes</taxon>
        <taxon>organismal metagenomes</taxon>
    </lineage>
</organism>
<protein>
    <recommendedName>
        <fullName evidence="2">Mitochondrial resolvase Ydc2 catalytic domain-containing protein</fullName>
    </recommendedName>
</protein>
<evidence type="ECO:0000259" key="2">
    <source>
        <dbReference type="Pfam" id="PF09159"/>
    </source>
</evidence>
<dbReference type="Gene3D" id="3.30.420.10">
    <property type="entry name" value="Ribonuclease H-like superfamily/Ribonuclease H"/>
    <property type="match status" value="1"/>
</dbReference>
<dbReference type="InterPro" id="IPR015242">
    <property type="entry name" value="Ydc2_cat"/>
</dbReference>
<proteinExistence type="predicted"/>
<feature type="region of interest" description="Disordered" evidence="1">
    <location>
        <begin position="217"/>
        <end position="238"/>
    </location>
</feature>
<feature type="domain" description="Mitochondrial resolvase Ydc2 catalytic" evidence="2">
    <location>
        <begin position="5"/>
        <end position="54"/>
    </location>
</feature>
<dbReference type="InterPro" id="IPR012337">
    <property type="entry name" value="RNaseH-like_sf"/>
</dbReference>